<dbReference type="InterPro" id="IPR025383">
    <property type="entry name" value="MrpA_C/MbhD"/>
</dbReference>
<dbReference type="Pfam" id="PF13244">
    <property type="entry name" value="MbhD"/>
    <property type="match status" value="1"/>
</dbReference>
<gene>
    <name evidence="8" type="ordered locus">TM_1208</name>
</gene>
<accession>Q9X0T5</accession>
<evidence type="ECO:0000259" key="7">
    <source>
        <dbReference type="Pfam" id="PF13244"/>
    </source>
</evidence>
<evidence type="ECO:0000313" key="8">
    <source>
        <dbReference type="EMBL" id="AAD36283.1"/>
    </source>
</evidence>
<organism evidence="8 9">
    <name type="scientific">Thermotoga maritima (strain ATCC 43589 / DSM 3109 / JCM 10099 / NBRC 100826 / MSB8)</name>
    <dbReference type="NCBI Taxonomy" id="243274"/>
    <lineage>
        <taxon>Bacteria</taxon>
        <taxon>Thermotogati</taxon>
        <taxon>Thermotogota</taxon>
        <taxon>Thermotogae</taxon>
        <taxon>Thermotogales</taxon>
        <taxon>Thermotogaceae</taxon>
        <taxon>Thermotoga</taxon>
    </lineage>
</organism>
<dbReference type="DNASU" id="898276"/>
<dbReference type="EnsemblBacteria" id="AAD36283">
    <property type="protein sequence ID" value="AAD36283"/>
    <property type="gene ID" value="TM_1208"/>
</dbReference>
<sequence length="70" mass="7523">MMLIAAFFAVEARKILDSVIAFSSLSLLSVFLFIIMKAPDVAITEASVGAGLTTAVLLITLFKMGKDDER</sequence>
<evidence type="ECO:0000256" key="3">
    <source>
        <dbReference type="ARBA" id="ARBA00022692"/>
    </source>
</evidence>
<dbReference type="PaxDb" id="243274-THEMA_08290"/>
<keyword evidence="2" id="KW-1003">Cell membrane</keyword>
<keyword evidence="9" id="KW-1185">Reference proteome</keyword>
<name>Q9X0T5_THEMA</name>
<keyword evidence="4 6" id="KW-1133">Transmembrane helix</keyword>
<keyword evidence="5 6" id="KW-0472">Membrane</keyword>
<dbReference type="InParanoid" id="Q9X0T5"/>
<dbReference type="AlphaFoldDB" id="Q9X0T5"/>
<evidence type="ECO:0000256" key="6">
    <source>
        <dbReference type="SAM" id="Phobius"/>
    </source>
</evidence>
<dbReference type="Proteomes" id="UP000008183">
    <property type="component" value="Chromosome"/>
</dbReference>
<evidence type="ECO:0000256" key="4">
    <source>
        <dbReference type="ARBA" id="ARBA00022989"/>
    </source>
</evidence>
<reference evidence="8 9" key="1">
    <citation type="journal article" date="1999" name="Nature">
        <title>Evidence for lateral gene transfer between Archaea and Bacteria from genome sequence of Thermotoga maritima.</title>
        <authorList>
            <person name="Nelson K.E."/>
            <person name="Clayton R.A."/>
            <person name="Gill S.R."/>
            <person name="Gwinn M.L."/>
            <person name="Dodson R.J."/>
            <person name="Haft D.H."/>
            <person name="Hickey E.K."/>
            <person name="Peterson J.D."/>
            <person name="Nelson W.C."/>
            <person name="Ketchum K.A."/>
            <person name="McDonald L."/>
            <person name="Utterback T.R."/>
            <person name="Malek J.A."/>
            <person name="Linher K.D."/>
            <person name="Garrett M.M."/>
            <person name="Stewart A.M."/>
            <person name="Cotton M.D."/>
            <person name="Pratt M.S."/>
            <person name="Phillips C.A."/>
            <person name="Richardson D."/>
            <person name="Heidelberg J."/>
            <person name="Sutton G.G."/>
            <person name="Fleischmann R.D."/>
            <person name="White O."/>
            <person name="Salzberg S.L."/>
            <person name="Smith H.O."/>
            <person name="Venter J.C."/>
            <person name="Fraser C.M."/>
        </authorList>
    </citation>
    <scope>NUCLEOTIDE SEQUENCE [LARGE SCALE GENOMIC DNA]</scope>
    <source>
        <strain evidence="9">ATCC 43589 / DSM 3109 / JCM 10099 / NBRC 100826 / MSB8</strain>
    </source>
</reference>
<dbReference type="GO" id="GO:0005886">
    <property type="term" value="C:plasma membrane"/>
    <property type="evidence" value="ECO:0007669"/>
    <property type="project" value="UniProtKB-SubCell"/>
</dbReference>
<evidence type="ECO:0000256" key="5">
    <source>
        <dbReference type="ARBA" id="ARBA00023136"/>
    </source>
</evidence>
<keyword evidence="3 6" id="KW-0812">Transmembrane</keyword>
<evidence type="ECO:0000256" key="1">
    <source>
        <dbReference type="ARBA" id="ARBA00004651"/>
    </source>
</evidence>
<evidence type="ECO:0000256" key="2">
    <source>
        <dbReference type="ARBA" id="ARBA00022475"/>
    </source>
</evidence>
<proteinExistence type="predicted"/>
<feature type="transmembrane region" description="Helical" evidence="6">
    <location>
        <begin position="42"/>
        <end position="62"/>
    </location>
</feature>
<feature type="transmembrane region" description="Helical" evidence="6">
    <location>
        <begin position="15"/>
        <end position="36"/>
    </location>
</feature>
<dbReference type="OrthoDB" id="7875411at2"/>
<dbReference type="PIR" id="F72280">
    <property type="entry name" value="F72280"/>
</dbReference>
<feature type="domain" description="MrpA C-terminal/MbhD" evidence="7">
    <location>
        <begin position="1"/>
        <end position="65"/>
    </location>
</feature>
<evidence type="ECO:0000313" key="9">
    <source>
        <dbReference type="Proteomes" id="UP000008183"/>
    </source>
</evidence>
<dbReference type="EMBL" id="AE000512">
    <property type="protein sequence ID" value="AAD36283.1"/>
    <property type="molecule type" value="Genomic_DNA"/>
</dbReference>
<protein>
    <recommendedName>
        <fullName evidence="7">MrpA C-terminal/MbhD domain-containing protein</fullName>
    </recommendedName>
</protein>
<comment type="subcellular location">
    <subcellularLocation>
        <location evidence="1">Cell membrane</location>
        <topology evidence="1">Multi-pass membrane protein</topology>
    </subcellularLocation>
</comment>
<dbReference type="PATRIC" id="fig|243274.5.peg.1226"/>
<dbReference type="KEGG" id="tma:TM1208"/>